<dbReference type="RefSeq" id="WP_344761799.1">
    <property type="nucleotide sequence ID" value="NZ_BAAAZE010000005.1"/>
</dbReference>
<dbReference type="InterPro" id="IPR050595">
    <property type="entry name" value="Bact_response_regulator"/>
</dbReference>
<dbReference type="SUPFAM" id="SSF52172">
    <property type="entry name" value="CheY-like"/>
    <property type="match status" value="1"/>
</dbReference>
<dbReference type="InterPro" id="IPR011006">
    <property type="entry name" value="CheY-like_superfamily"/>
</dbReference>
<keyword evidence="2" id="KW-0902">Two-component regulatory system</keyword>
<dbReference type="Pfam" id="PF00072">
    <property type="entry name" value="Response_reg"/>
    <property type="match status" value="1"/>
</dbReference>
<name>A0ABP7SPJ7_9BURK</name>
<reference evidence="6" key="1">
    <citation type="journal article" date="2019" name="Int. J. Syst. Evol. Microbiol.">
        <title>The Global Catalogue of Microorganisms (GCM) 10K type strain sequencing project: providing services to taxonomists for standard genome sequencing and annotation.</title>
        <authorList>
            <consortium name="The Broad Institute Genomics Platform"/>
            <consortium name="The Broad Institute Genome Sequencing Center for Infectious Disease"/>
            <person name="Wu L."/>
            <person name="Ma J."/>
        </authorList>
    </citation>
    <scope>NUCLEOTIDE SEQUENCE [LARGE SCALE GENOMIC DNA]</scope>
    <source>
        <strain evidence="6">JCM 16673</strain>
    </source>
</reference>
<dbReference type="Proteomes" id="UP001501353">
    <property type="component" value="Unassembled WGS sequence"/>
</dbReference>
<sequence>MKVVIIDDNEMTRMLLRTTFVAAGHEVAGEASNATNGYEQAIRLVPDLVCLDIVLPDGSGIDVLKQIKSAHPKMIVLMVSGERGATTIKECLASGASGFILKPFNQATVLNSVNDAVMRLLLVP</sequence>
<dbReference type="PANTHER" id="PTHR44591:SF14">
    <property type="entry name" value="PROTEIN PILG"/>
    <property type="match status" value="1"/>
</dbReference>
<dbReference type="EMBL" id="BAAAZE010000005">
    <property type="protein sequence ID" value="GAA4014699.1"/>
    <property type="molecule type" value="Genomic_DNA"/>
</dbReference>
<evidence type="ECO:0000313" key="5">
    <source>
        <dbReference type="EMBL" id="GAA4014699.1"/>
    </source>
</evidence>
<keyword evidence="1 3" id="KW-0597">Phosphoprotein</keyword>
<feature type="domain" description="Response regulatory" evidence="4">
    <location>
        <begin position="2"/>
        <end position="117"/>
    </location>
</feature>
<evidence type="ECO:0000256" key="2">
    <source>
        <dbReference type="ARBA" id="ARBA00023012"/>
    </source>
</evidence>
<proteinExistence type="predicted"/>
<gene>
    <name evidence="5" type="primary">cheY_1</name>
    <name evidence="5" type="ORF">GCM10022212_06540</name>
</gene>
<dbReference type="Gene3D" id="3.40.50.2300">
    <property type="match status" value="1"/>
</dbReference>
<evidence type="ECO:0000259" key="4">
    <source>
        <dbReference type="PROSITE" id="PS50110"/>
    </source>
</evidence>
<dbReference type="PANTHER" id="PTHR44591">
    <property type="entry name" value="STRESS RESPONSE REGULATOR PROTEIN 1"/>
    <property type="match status" value="1"/>
</dbReference>
<organism evidence="5 6">
    <name type="scientific">Actimicrobium antarcticum</name>
    <dbReference type="NCBI Taxonomy" id="1051899"/>
    <lineage>
        <taxon>Bacteria</taxon>
        <taxon>Pseudomonadati</taxon>
        <taxon>Pseudomonadota</taxon>
        <taxon>Betaproteobacteria</taxon>
        <taxon>Burkholderiales</taxon>
        <taxon>Oxalobacteraceae</taxon>
        <taxon>Actimicrobium</taxon>
    </lineage>
</organism>
<comment type="caution">
    <text evidence="5">The sequence shown here is derived from an EMBL/GenBank/DDBJ whole genome shotgun (WGS) entry which is preliminary data.</text>
</comment>
<accession>A0ABP7SPJ7</accession>
<evidence type="ECO:0000256" key="3">
    <source>
        <dbReference type="PROSITE-ProRule" id="PRU00169"/>
    </source>
</evidence>
<feature type="modified residue" description="4-aspartylphosphate" evidence="3">
    <location>
        <position position="52"/>
    </location>
</feature>
<protein>
    <submittedName>
        <fullName evidence="5">Chemotaxis protein CheY</fullName>
    </submittedName>
</protein>
<evidence type="ECO:0000256" key="1">
    <source>
        <dbReference type="ARBA" id="ARBA00022553"/>
    </source>
</evidence>
<dbReference type="PROSITE" id="PS50110">
    <property type="entry name" value="RESPONSE_REGULATORY"/>
    <property type="match status" value="1"/>
</dbReference>
<dbReference type="InterPro" id="IPR001789">
    <property type="entry name" value="Sig_transdc_resp-reg_receiver"/>
</dbReference>
<dbReference type="SMART" id="SM00448">
    <property type="entry name" value="REC"/>
    <property type="match status" value="1"/>
</dbReference>
<evidence type="ECO:0000313" key="6">
    <source>
        <dbReference type="Proteomes" id="UP001501353"/>
    </source>
</evidence>
<keyword evidence="6" id="KW-1185">Reference proteome</keyword>